<dbReference type="InterPro" id="IPR050985">
    <property type="entry name" value="Alpha-glycosidase_related"/>
</dbReference>
<dbReference type="Proteomes" id="UP000240987">
    <property type="component" value="Unassembled WGS sequence"/>
</dbReference>
<dbReference type="PANTHER" id="PTHR43053:SF3">
    <property type="entry name" value="ALPHA-GALACTOSIDASE C-RELATED"/>
    <property type="match status" value="1"/>
</dbReference>
<dbReference type="InterPro" id="IPR013785">
    <property type="entry name" value="Aldolase_TIM"/>
</dbReference>
<dbReference type="RefSeq" id="WP_107241569.1">
    <property type="nucleotide sequence ID" value="NZ_PYMJ01000003.1"/>
</dbReference>
<sequence>MQPVIFPCGIQALPVSAEVSCSFVGNELFPQFIATDSSVSFCDEQYAMLEFLLPINPDTQVMGDGFQMLAQTAGSLNHPIDVGRCPDNNESYRIYSSNAPKRYYNYLVIESSYSEFTLFGFTSCHRFSGYFEYNNGMIKAYIDGESVAILTQSYQEKSTLESITVLQGNDINVLYQHFSALIEANHPARLGVSQKAPVGWCSWYAYYAGVSEQNIHHNVDQMHGELEALEWVLLDDGYQAFMGDWLTPSDRFAGGVQHLIQQIKAKGKKPAIWMAPFIAQPESKVFNDHPDWFVRNEQDELLKAEDITYGGWRCTPWYILDTSHPDVQQHLIHVVRTMREEWGVELFKLDANYWGTLKGSRYKKGVTGVQAYRMGMEAIAKGAGDAWLLGCNAPMWPSLGLVDAMRVSDDVERQPHRFEQIAKETFSRAWQHQRLWQIDPDCATLISIEGQATSSENYHFHRDVLLACGGLLLSGDPLYHLDDFARNTLSALIERQNVTQSSAVFDDLLMRHAELDYGESDKLHVLFNFSGDEKRTVILDSKIGGEWCDYWTGEQVSLATNTQCRVDLNAGLMSRAVLFKAKR</sequence>
<dbReference type="GO" id="GO:0016052">
    <property type="term" value="P:carbohydrate catabolic process"/>
    <property type="evidence" value="ECO:0007669"/>
    <property type="project" value="InterPro"/>
</dbReference>
<organism evidence="3 4">
    <name type="scientific">Photobacterium frigidiphilum</name>
    <dbReference type="NCBI Taxonomy" id="264736"/>
    <lineage>
        <taxon>Bacteria</taxon>
        <taxon>Pseudomonadati</taxon>
        <taxon>Pseudomonadota</taxon>
        <taxon>Gammaproteobacteria</taxon>
        <taxon>Vibrionales</taxon>
        <taxon>Vibrionaceae</taxon>
        <taxon>Photobacterium</taxon>
    </lineage>
</organism>
<keyword evidence="2" id="KW-0326">Glycosidase</keyword>
<dbReference type="AlphaFoldDB" id="A0A2T3JNB3"/>
<keyword evidence="4" id="KW-1185">Reference proteome</keyword>
<comment type="caution">
    <text evidence="3">The sequence shown here is derived from an EMBL/GenBank/DDBJ whole genome shotgun (WGS) entry which is preliminary data.</text>
</comment>
<keyword evidence="1 3" id="KW-0378">Hydrolase</keyword>
<name>A0A2T3JNB3_9GAMM</name>
<dbReference type="SUPFAM" id="SSF51445">
    <property type="entry name" value="(Trans)glycosidases"/>
    <property type="match status" value="1"/>
</dbReference>
<protein>
    <submittedName>
        <fullName evidence="3">Glycosyl hydrolase</fullName>
    </submittedName>
</protein>
<dbReference type="GO" id="GO:0004557">
    <property type="term" value="F:alpha-galactosidase activity"/>
    <property type="evidence" value="ECO:0007669"/>
    <property type="project" value="InterPro"/>
</dbReference>
<evidence type="ECO:0000313" key="3">
    <source>
        <dbReference type="EMBL" id="PSU50534.1"/>
    </source>
</evidence>
<dbReference type="Pfam" id="PF02065">
    <property type="entry name" value="Melibiase"/>
    <property type="match status" value="1"/>
</dbReference>
<evidence type="ECO:0000256" key="2">
    <source>
        <dbReference type="ARBA" id="ARBA00023295"/>
    </source>
</evidence>
<dbReference type="CDD" id="cd14791">
    <property type="entry name" value="GH36"/>
    <property type="match status" value="1"/>
</dbReference>
<dbReference type="InterPro" id="IPR017853">
    <property type="entry name" value="GH"/>
</dbReference>
<dbReference type="PANTHER" id="PTHR43053">
    <property type="entry name" value="GLYCOSIDASE FAMILY 31"/>
    <property type="match status" value="1"/>
</dbReference>
<dbReference type="Gene3D" id="3.20.20.70">
    <property type="entry name" value="Aldolase class I"/>
    <property type="match status" value="1"/>
</dbReference>
<evidence type="ECO:0000313" key="4">
    <source>
        <dbReference type="Proteomes" id="UP000240987"/>
    </source>
</evidence>
<reference evidence="3 4" key="1">
    <citation type="submission" date="2018-01" db="EMBL/GenBank/DDBJ databases">
        <title>Whole genome sequencing of Histamine producing bacteria.</title>
        <authorList>
            <person name="Butler K."/>
        </authorList>
    </citation>
    <scope>NUCLEOTIDE SEQUENCE [LARGE SCALE GENOMIC DNA]</scope>
    <source>
        <strain evidence="3 4">JCM 12947</strain>
    </source>
</reference>
<dbReference type="EMBL" id="PYMJ01000003">
    <property type="protein sequence ID" value="PSU50534.1"/>
    <property type="molecule type" value="Genomic_DNA"/>
</dbReference>
<evidence type="ECO:0000256" key="1">
    <source>
        <dbReference type="ARBA" id="ARBA00022801"/>
    </source>
</evidence>
<gene>
    <name evidence="3" type="ORF">C9J12_04220</name>
</gene>
<proteinExistence type="predicted"/>
<accession>A0A2T3JNB3</accession>
<dbReference type="OrthoDB" id="9758822at2"/>
<dbReference type="InterPro" id="IPR002252">
    <property type="entry name" value="Glyco_hydro_36"/>
</dbReference>